<evidence type="ECO:0000313" key="2">
    <source>
        <dbReference type="Proteomes" id="UP000298327"/>
    </source>
</evidence>
<dbReference type="AlphaFoldDB" id="A0A4Y9XNL1"/>
<dbReference type="Proteomes" id="UP000298327">
    <property type="component" value="Unassembled WGS sequence"/>
</dbReference>
<evidence type="ECO:0000313" key="1">
    <source>
        <dbReference type="EMBL" id="TFY50963.1"/>
    </source>
</evidence>
<comment type="caution">
    <text evidence="1">The sequence shown here is derived from an EMBL/GenBank/DDBJ whole genome shotgun (WGS) entry which is preliminary data.</text>
</comment>
<dbReference type="STRING" id="205917.A0A4Y9XNL1"/>
<keyword evidence="2" id="KW-1185">Reference proteome</keyword>
<accession>A0A4Y9XNL1</accession>
<dbReference type="OrthoDB" id="3065631at2759"/>
<protein>
    <submittedName>
        <fullName evidence="1">Uncharacterized protein</fullName>
    </submittedName>
</protein>
<name>A0A4Y9XNL1_9AGAM</name>
<reference evidence="1 2" key="1">
    <citation type="submission" date="2019-02" db="EMBL/GenBank/DDBJ databases">
        <title>Genome sequencing of the rare red list fungi Dentipellis fragilis.</title>
        <authorList>
            <person name="Buettner E."/>
            <person name="Kellner H."/>
        </authorList>
    </citation>
    <scope>NUCLEOTIDE SEQUENCE [LARGE SCALE GENOMIC DNA]</scope>
    <source>
        <strain evidence="1 2">DSM 105465</strain>
    </source>
</reference>
<organism evidence="1 2">
    <name type="scientific">Dentipellis fragilis</name>
    <dbReference type="NCBI Taxonomy" id="205917"/>
    <lineage>
        <taxon>Eukaryota</taxon>
        <taxon>Fungi</taxon>
        <taxon>Dikarya</taxon>
        <taxon>Basidiomycota</taxon>
        <taxon>Agaricomycotina</taxon>
        <taxon>Agaricomycetes</taxon>
        <taxon>Russulales</taxon>
        <taxon>Hericiaceae</taxon>
        <taxon>Dentipellis</taxon>
    </lineage>
</organism>
<gene>
    <name evidence="1" type="ORF">EVG20_g11230</name>
</gene>
<sequence length="190" mass="21182">MFSVPHPTIMNLREHIDGFRTSILQHFPETERSAISLGLNLNSRTVEGATVHAEALMMALAHSVSSPSGRKDLQDVLNVNKDCEEVLSKTEQSNIAVSKKCCWCCWQLYRYWNRDDSDGPSTSVEPHTVGAPRFALLGIHSTVYPWSPPPVGVPIEFLRMLATKLQKMLIDVLKSSHRSRQEASLGTLSP</sequence>
<proteinExistence type="predicted"/>
<dbReference type="EMBL" id="SEOQ01001649">
    <property type="protein sequence ID" value="TFY50963.1"/>
    <property type="molecule type" value="Genomic_DNA"/>
</dbReference>